<name>A0AAV5NP51_9VIBR</name>
<comment type="caution">
    <text evidence="13">The sequence shown here is derived from an EMBL/GenBank/DDBJ whole genome shotgun (WGS) entry which is preliminary data.</text>
</comment>
<evidence type="ECO:0000256" key="10">
    <source>
        <dbReference type="RuleBase" id="RU003557"/>
    </source>
</evidence>
<evidence type="ECO:0000256" key="5">
    <source>
        <dbReference type="ARBA" id="ARBA00022963"/>
    </source>
</evidence>
<dbReference type="GO" id="GO:0010124">
    <property type="term" value="P:phenylacetate catabolic process"/>
    <property type="evidence" value="ECO:0007669"/>
    <property type="project" value="TreeGrafter"/>
</dbReference>
<dbReference type="Proteomes" id="UP001156690">
    <property type="component" value="Unassembled WGS sequence"/>
</dbReference>
<evidence type="ECO:0000256" key="8">
    <source>
        <dbReference type="HAMAP-Rule" id="MF_01620"/>
    </source>
</evidence>
<dbReference type="NCBIfam" id="TIGR01930">
    <property type="entry name" value="AcCoA-C-Actrans"/>
    <property type="match status" value="1"/>
</dbReference>
<keyword evidence="5 8" id="KW-0442">Lipid degradation</keyword>
<dbReference type="PROSITE" id="PS00737">
    <property type="entry name" value="THIOLASE_2"/>
    <property type="match status" value="1"/>
</dbReference>
<reference evidence="14" key="1">
    <citation type="journal article" date="2019" name="Int. J. Syst. Evol. Microbiol.">
        <title>The Global Catalogue of Microorganisms (GCM) 10K type strain sequencing project: providing services to taxonomists for standard genome sequencing and annotation.</title>
        <authorList>
            <consortium name="The Broad Institute Genomics Platform"/>
            <consortium name="The Broad Institute Genome Sequencing Center for Infectious Disease"/>
            <person name="Wu L."/>
            <person name="Ma J."/>
        </authorList>
    </citation>
    <scope>NUCLEOTIDE SEQUENCE [LARGE SCALE GENOMIC DNA]</scope>
    <source>
        <strain evidence="14">NBRC 15640</strain>
    </source>
</reference>
<evidence type="ECO:0000256" key="1">
    <source>
        <dbReference type="ARBA" id="ARBA00010982"/>
    </source>
</evidence>
<comment type="similarity">
    <text evidence="1 8 10">Belongs to the thiolase-like superfamily. Thiolase family.</text>
</comment>
<dbReference type="InterPro" id="IPR020616">
    <property type="entry name" value="Thiolase_N"/>
</dbReference>
<feature type="active site" description="Proton acceptor" evidence="8 9">
    <location>
        <position position="373"/>
    </location>
</feature>
<keyword evidence="2 8" id="KW-0963">Cytoplasm</keyword>
<keyword evidence="7 8" id="KW-0012">Acyltransferase</keyword>
<feature type="active site" description="Acyl-thioester intermediate" evidence="8 9">
    <location>
        <position position="91"/>
    </location>
</feature>
<dbReference type="InterPro" id="IPR016039">
    <property type="entry name" value="Thiolase-like"/>
</dbReference>
<dbReference type="EC" id="2.3.1.16" evidence="8"/>
<evidence type="ECO:0000256" key="3">
    <source>
        <dbReference type="ARBA" id="ARBA00022679"/>
    </source>
</evidence>
<dbReference type="HAMAP" id="MF_01620">
    <property type="entry name" value="FadA"/>
    <property type="match status" value="1"/>
</dbReference>
<dbReference type="GO" id="GO:0003988">
    <property type="term" value="F:acetyl-CoA C-acyltransferase activity"/>
    <property type="evidence" value="ECO:0007669"/>
    <property type="project" value="UniProtKB-UniRule"/>
</dbReference>
<dbReference type="PANTHER" id="PTHR43853:SF11">
    <property type="entry name" value="3-KETOACYL-COA THIOLASE FADA"/>
    <property type="match status" value="1"/>
</dbReference>
<dbReference type="FunFam" id="3.40.47.10:FF:000010">
    <property type="entry name" value="Acetyl-CoA acetyltransferase (Thiolase)"/>
    <property type="match status" value="1"/>
</dbReference>
<evidence type="ECO:0000256" key="7">
    <source>
        <dbReference type="ARBA" id="ARBA00023315"/>
    </source>
</evidence>
<evidence type="ECO:0000256" key="4">
    <source>
        <dbReference type="ARBA" id="ARBA00022832"/>
    </source>
</evidence>
<dbReference type="GO" id="GO:0006635">
    <property type="term" value="P:fatty acid beta-oxidation"/>
    <property type="evidence" value="ECO:0007669"/>
    <property type="project" value="UniProtKB-UniRule"/>
</dbReference>
<dbReference type="CDD" id="cd00751">
    <property type="entry name" value="thiolase"/>
    <property type="match status" value="1"/>
</dbReference>
<gene>
    <name evidence="8 13" type="primary">fadA</name>
    <name evidence="13" type="ORF">GCM10007932_13570</name>
</gene>
<dbReference type="SUPFAM" id="SSF53901">
    <property type="entry name" value="Thiolase-like"/>
    <property type="match status" value="2"/>
</dbReference>
<accession>A0AAV5NP51</accession>
<evidence type="ECO:0000259" key="12">
    <source>
        <dbReference type="Pfam" id="PF02803"/>
    </source>
</evidence>
<evidence type="ECO:0000256" key="2">
    <source>
        <dbReference type="ARBA" id="ARBA00022490"/>
    </source>
</evidence>
<dbReference type="PROSITE" id="PS00098">
    <property type="entry name" value="THIOLASE_1"/>
    <property type="match status" value="1"/>
</dbReference>
<dbReference type="Pfam" id="PF02803">
    <property type="entry name" value="Thiolase_C"/>
    <property type="match status" value="1"/>
</dbReference>
<keyword evidence="4 8" id="KW-0276">Fatty acid metabolism</keyword>
<dbReference type="InterPro" id="IPR012805">
    <property type="entry name" value="FadA"/>
</dbReference>
<dbReference type="Gene3D" id="3.40.47.10">
    <property type="match status" value="2"/>
</dbReference>
<keyword evidence="14" id="KW-1185">Reference proteome</keyword>
<dbReference type="RefSeq" id="WP_126607706.1">
    <property type="nucleotide sequence ID" value="NZ_AP025144.1"/>
</dbReference>
<feature type="domain" description="Thiolase C-terminal" evidence="12">
    <location>
        <begin position="262"/>
        <end position="386"/>
    </location>
</feature>
<dbReference type="InterPro" id="IPR020615">
    <property type="entry name" value="Thiolase_acyl_enz_int_AS"/>
</dbReference>
<comment type="pathway">
    <text evidence="8">Lipid metabolism; fatty acid beta-oxidation.</text>
</comment>
<dbReference type="EMBL" id="BSNX01000009">
    <property type="protein sequence ID" value="GLQ71997.1"/>
    <property type="molecule type" value="Genomic_DNA"/>
</dbReference>
<dbReference type="InterPro" id="IPR020613">
    <property type="entry name" value="Thiolase_CS"/>
</dbReference>
<dbReference type="InterPro" id="IPR002155">
    <property type="entry name" value="Thiolase"/>
</dbReference>
<comment type="subunit">
    <text evidence="8">Heterotetramer of two alpha chains (FadB) and two beta chains (FadA).</text>
</comment>
<sequence>MNNVVIVDCLRTPMGRSKGGAFRNVRAEDLSAHLMKGILERNPQVNPSEIEDVYWGCVQQTLEQGFNVARNAALLAGLPIEVGAVTVNRLCGSSMQALHDASRAIMVGDADICLIGGVEHMGHVPMTHGVDFHPGLSKNVAKAAGMMGLTAEMLGKIHGISREQQDEFAARSHARAYAASQEGRFKNEILPTEGHAPDGSLITLDYDEVIRPETTLEGLSQLRPVFDPANGTVTAGTSSALSDGASAMLVMSENKAKELGLKIRARVRSMAVAGCDPSIMGYGPVPATKKALKRAGLSIEDMDVVELNEAFAAQSLPCAKDLGLLDVVDEKVNLNGGAIALGHPLGCSGSRISTTLINLMEANNAKYGLATMCIGLGQGIATVFERVDV</sequence>
<dbReference type="Pfam" id="PF00108">
    <property type="entry name" value="Thiolase_N"/>
    <property type="match status" value="1"/>
</dbReference>
<organism evidence="13 14">
    <name type="scientific">Vibrio penaeicida</name>
    <dbReference type="NCBI Taxonomy" id="104609"/>
    <lineage>
        <taxon>Bacteria</taxon>
        <taxon>Pseudomonadati</taxon>
        <taxon>Pseudomonadota</taxon>
        <taxon>Gammaproteobacteria</taxon>
        <taxon>Vibrionales</taxon>
        <taxon>Vibrionaceae</taxon>
        <taxon>Vibrio</taxon>
    </lineage>
</organism>
<dbReference type="PANTHER" id="PTHR43853">
    <property type="entry name" value="3-KETOACYL-COA THIOLASE, PEROXISOMAL"/>
    <property type="match status" value="1"/>
</dbReference>
<dbReference type="PROSITE" id="PS00099">
    <property type="entry name" value="THIOLASE_3"/>
    <property type="match status" value="1"/>
</dbReference>
<dbReference type="GO" id="GO:0005737">
    <property type="term" value="C:cytoplasm"/>
    <property type="evidence" value="ECO:0007669"/>
    <property type="project" value="UniProtKB-SubCell"/>
</dbReference>
<dbReference type="NCBIfam" id="TIGR02445">
    <property type="entry name" value="fadA"/>
    <property type="match status" value="1"/>
</dbReference>
<comment type="subcellular location">
    <subcellularLocation>
        <location evidence="8">Cytoplasm</location>
    </subcellularLocation>
</comment>
<dbReference type="NCBIfam" id="NF006510">
    <property type="entry name" value="PRK08947.1"/>
    <property type="match status" value="1"/>
</dbReference>
<keyword evidence="6 8" id="KW-0443">Lipid metabolism</keyword>
<dbReference type="AlphaFoldDB" id="A0AAV5NP51"/>
<feature type="active site" description="Proton acceptor" evidence="8 9">
    <location>
        <position position="343"/>
    </location>
</feature>
<evidence type="ECO:0000256" key="6">
    <source>
        <dbReference type="ARBA" id="ARBA00023098"/>
    </source>
</evidence>
<dbReference type="InterPro" id="IPR020610">
    <property type="entry name" value="Thiolase_AS"/>
</dbReference>
<dbReference type="InterPro" id="IPR020617">
    <property type="entry name" value="Thiolase_C"/>
</dbReference>
<evidence type="ECO:0000313" key="14">
    <source>
        <dbReference type="Proteomes" id="UP001156690"/>
    </source>
</evidence>
<dbReference type="PIRSF" id="PIRSF000429">
    <property type="entry name" value="Ac-CoA_Ac_transf"/>
    <property type="match status" value="1"/>
</dbReference>
<evidence type="ECO:0000313" key="13">
    <source>
        <dbReference type="EMBL" id="GLQ71997.1"/>
    </source>
</evidence>
<evidence type="ECO:0000256" key="9">
    <source>
        <dbReference type="PIRSR" id="PIRSR000429-1"/>
    </source>
</evidence>
<comment type="catalytic activity">
    <reaction evidence="8">
        <text>an acyl-CoA + acetyl-CoA = a 3-oxoacyl-CoA + CoA</text>
        <dbReference type="Rhea" id="RHEA:21564"/>
        <dbReference type="ChEBI" id="CHEBI:57287"/>
        <dbReference type="ChEBI" id="CHEBI:57288"/>
        <dbReference type="ChEBI" id="CHEBI:58342"/>
        <dbReference type="ChEBI" id="CHEBI:90726"/>
        <dbReference type="EC" id="2.3.1.16"/>
    </reaction>
</comment>
<evidence type="ECO:0000259" key="11">
    <source>
        <dbReference type="Pfam" id="PF00108"/>
    </source>
</evidence>
<dbReference type="InterPro" id="IPR050215">
    <property type="entry name" value="Thiolase-like_sf_Thiolase"/>
</dbReference>
<feature type="domain" description="Thiolase N-terminal" evidence="11">
    <location>
        <begin position="4"/>
        <end position="253"/>
    </location>
</feature>
<keyword evidence="3 8" id="KW-0808">Transferase</keyword>
<comment type="function">
    <text evidence="8">Catalyzes the final step of fatty acid oxidation in which acetyl-CoA is released and the CoA ester of a fatty acid two carbons shorter is formed.</text>
</comment>
<proteinExistence type="inferred from homology"/>
<protein>
    <recommendedName>
        <fullName evidence="8">3-ketoacyl-CoA thiolase</fullName>
        <ecNumber evidence="8">2.3.1.16</ecNumber>
    </recommendedName>
    <alternativeName>
        <fullName evidence="8">Acetyl-CoA acyltransferase</fullName>
    </alternativeName>
    <alternativeName>
        <fullName evidence="8">Beta-ketothiolase</fullName>
    </alternativeName>
    <alternativeName>
        <fullName evidence="8">Fatty acid oxidation complex subunit beta</fullName>
    </alternativeName>
</protein>